<dbReference type="GO" id="GO:0004674">
    <property type="term" value="F:protein serine/threonine kinase activity"/>
    <property type="evidence" value="ECO:0007669"/>
    <property type="project" value="TreeGrafter"/>
</dbReference>
<evidence type="ECO:0000313" key="4">
    <source>
        <dbReference type="Proteomes" id="UP000007967"/>
    </source>
</evidence>
<proteinExistence type="predicted"/>
<dbReference type="PANTHER" id="PTHR47763:SF1">
    <property type="entry name" value="DUF659 DOMAIN-CONTAINING PROTEIN"/>
    <property type="match status" value="1"/>
</dbReference>
<feature type="compositionally biased region" description="Low complexity" evidence="1">
    <location>
        <begin position="28"/>
        <end position="48"/>
    </location>
</feature>
<dbReference type="EMBL" id="CP001736">
    <property type="protein sequence ID" value="ADB35791.1"/>
    <property type="molecule type" value="Genomic_DNA"/>
</dbReference>
<dbReference type="RefSeq" id="WP_012924343.1">
    <property type="nucleotide sequence ID" value="NC_013729.1"/>
</dbReference>
<dbReference type="AlphaFoldDB" id="D2Q295"/>
<organism evidence="3 4">
    <name type="scientific">Kribbella flavida (strain DSM 17836 / JCM 10339 / NBRC 14399)</name>
    <dbReference type="NCBI Taxonomy" id="479435"/>
    <lineage>
        <taxon>Bacteria</taxon>
        <taxon>Bacillati</taxon>
        <taxon>Actinomycetota</taxon>
        <taxon>Actinomycetes</taxon>
        <taxon>Propionibacteriales</taxon>
        <taxon>Kribbellaceae</taxon>
        <taxon>Kribbella</taxon>
    </lineage>
</organism>
<dbReference type="InterPro" id="IPR002035">
    <property type="entry name" value="VWF_A"/>
</dbReference>
<dbReference type="InterPro" id="IPR052969">
    <property type="entry name" value="Thr-specific_kinase-like"/>
</dbReference>
<dbReference type="PROSITE" id="PS50234">
    <property type="entry name" value="VWFA"/>
    <property type="match status" value="1"/>
</dbReference>
<dbReference type="Proteomes" id="UP000007967">
    <property type="component" value="Chromosome"/>
</dbReference>
<evidence type="ECO:0000256" key="1">
    <source>
        <dbReference type="SAM" id="MobiDB-lite"/>
    </source>
</evidence>
<gene>
    <name evidence="3" type="ordered locus">Kfla_6800</name>
</gene>
<feature type="domain" description="VWFA" evidence="2">
    <location>
        <begin position="73"/>
        <end position="196"/>
    </location>
</feature>
<dbReference type="SUPFAM" id="SSF53300">
    <property type="entry name" value="vWA-like"/>
    <property type="match status" value="1"/>
</dbReference>
<evidence type="ECO:0000313" key="3">
    <source>
        <dbReference type="EMBL" id="ADB35791.1"/>
    </source>
</evidence>
<feature type="region of interest" description="Disordered" evidence="1">
    <location>
        <begin position="1"/>
        <end position="60"/>
    </location>
</feature>
<reference evidence="3 4" key="2">
    <citation type="journal article" date="2010" name="Stand. Genomic Sci.">
        <title>Complete genome sequence of Kribbella flavida type strain (IFO 14399).</title>
        <authorList>
            <person name="Pukall R."/>
            <person name="Lapidus A."/>
            <person name="Glavina Del Rio T."/>
            <person name="Copeland A."/>
            <person name="Tice H."/>
            <person name="Cheng J.-F."/>
            <person name="Lucas S."/>
            <person name="Chen F."/>
            <person name="Nolan M."/>
            <person name="LaButti K."/>
            <person name="Pati A."/>
            <person name="Ivanova N."/>
            <person name="Mavrommatis K."/>
            <person name="Mikhailova N."/>
            <person name="Pitluck S."/>
            <person name="Bruce D."/>
            <person name="Goodwin L."/>
            <person name="Land M."/>
            <person name="Hauser L."/>
            <person name="Chang Y.-J."/>
            <person name="Jeffries C.D."/>
            <person name="Chen A."/>
            <person name="Palaniappan K."/>
            <person name="Chain P."/>
            <person name="Rohde M."/>
            <person name="Goeker M."/>
            <person name="Bristow J."/>
            <person name="Eisen J.A."/>
            <person name="Markowitz V."/>
            <person name="Hugenholtz P."/>
            <person name="Kyrpides N.C."/>
            <person name="Klenk H.-P."/>
            <person name="Brettin T."/>
        </authorList>
    </citation>
    <scope>NUCLEOTIDE SEQUENCE [LARGE SCALE GENOMIC DNA]</scope>
    <source>
        <strain evidence="4">DSM 17836 / JCM 10339 / NBRC 14399</strain>
    </source>
</reference>
<dbReference type="PANTHER" id="PTHR47763">
    <property type="entry name" value="ALPHA-PROTEIN KINASE VWKA"/>
    <property type="match status" value="1"/>
</dbReference>
<dbReference type="KEGG" id="kfl:Kfla_6800"/>
<dbReference type="InterPro" id="IPR036465">
    <property type="entry name" value="vWFA_dom_sf"/>
</dbReference>
<name>D2Q295_KRIFD</name>
<dbReference type="STRING" id="479435.Kfla_6800"/>
<accession>D2Q295</accession>
<reference evidence="4" key="1">
    <citation type="submission" date="2009-09" db="EMBL/GenBank/DDBJ databases">
        <title>The complete genome of Kribbella flavida DSM 17836.</title>
        <authorList>
            <consortium name="US DOE Joint Genome Institute (JGI-PGF)"/>
            <person name="Lucas S."/>
            <person name="Copeland A."/>
            <person name="Lapidus A."/>
            <person name="Glavina del Rio T."/>
            <person name="Dalin E."/>
            <person name="Tice H."/>
            <person name="Bruce D."/>
            <person name="Goodwin L."/>
            <person name="Pitluck S."/>
            <person name="Kyrpides N."/>
            <person name="Mavromatis K."/>
            <person name="Ivanova N."/>
            <person name="Saunders E."/>
            <person name="Brettin T."/>
            <person name="Detter J.C."/>
            <person name="Han C."/>
            <person name="Larimer F."/>
            <person name="Land M."/>
            <person name="Hauser L."/>
            <person name="Markowitz V."/>
            <person name="Cheng J.-F."/>
            <person name="Hugenholtz P."/>
            <person name="Woyke T."/>
            <person name="Wu D."/>
            <person name="Pukall R."/>
            <person name="Klenk H.-P."/>
            <person name="Eisen J.A."/>
        </authorList>
    </citation>
    <scope>NUCLEOTIDE SEQUENCE [LARGE SCALE GENOMIC DNA]</scope>
    <source>
        <strain evidence="4">DSM 17836 / JCM 10339 / NBRC 14399</strain>
    </source>
</reference>
<dbReference type="eggNOG" id="COG2304">
    <property type="taxonomic scope" value="Bacteria"/>
</dbReference>
<keyword evidence="4" id="KW-1185">Reference proteome</keyword>
<dbReference type="Gene3D" id="3.40.50.410">
    <property type="entry name" value="von Willebrand factor, type A domain"/>
    <property type="match status" value="1"/>
</dbReference>
<protein>
    <recommendedName>
        <fullName evidence="2">VWFA domain-containing protein</fullName>
    </recommendedName>
</protein>
<dbReference type="CDD" id="cd00198">
    <property type="entry name" value="vWFA"/>
    <property type="match status" value="1"/>
</dbReference>
<feature type="compositionally biased region" description="Polar residues" evidence="1">
    <location>
        <begin position="1"/>
        <end position="16"/>
    </location>
</feature>
<dbReference type="HOGENOM" id="CLU_096822_0_0_11"/>
<evidence type="ECO:0000259" key="2">
    <source>
        <dbReference type="PROSITE" id="PS50234"/>
    </source>
</evidence>
<dbReference type="GO" id="GO:0005737">
    <property type="term" value="C:cytoplasm"/>
    <property type="evidence" value="ECO:0007669"/>
    <property type="project" value="TreeGrafter"/>
</dbReference>
<sequence>MSDNTVPGTPSATSASDAPPVEESVEGSAGPPAETAAVAAPSGPETSPSAPPASPASAQSSLAAPRGLSYAVDIVFCVDVTGSMTPIIDQVKANALGFYDDVQTNLTDKGKNVAQLRVRVIAFRDFVADGAAALEESAFFTLPEERGEFSEFVNGLIAQGGGDAPESGLEAVALAIKSPWTTTGDRRRQVIVVWTDQPAQPLDPSALPADLSARVPADFSALTDLWEDEQGPMGSSAKRLILFAPDGPGWSDISSVWENVVHHPSQAGGGLSEVDYGTIIDSIGNSV</sequence>